<dbReference type="InterPro" id="IPR018702">
    <property type="entry name" value="DUF2207"/>
</dbReference>
<keyword evidence="1" id="KW-0812">Transmembrane</keyword>
<proteinExistence type="predicted"/>
<comment type="caution">
    <text evidence="5">The sequence shown here is derived from an EMBL/GenBank/DDBJ whole genome shotgun (WGS) entry which is preliminary data.</text>
</comment>
<feature type="transmembrane region" description="Helical" evidence="1">
    <location>
        <begin position="423"/>
        <end position="441"/>
    </location>
</feature>
<accession>A0A916QKM2</accession>
<dbReference type="Pfam" id="PF20990">
    <property type="entry name" value="DUF2207_C"/>
    <property type="match status" value="1"/>
</dbReference>
<keyword evidence="2" id="KW-0732">Signal</keyword>
<evidence type="ECO:0000259" key="3">
    <source>
        <dbReference type="Pfam" id="PF09972"/>
    </source>
</evidence>
<evidence type="ECO:0000259" key="4">
    <source>
        <dbReference type="Pfam" id="PF20990"/>
    </source>
</evidence>
<feature type="signal peptide" evidence="2">
    <location>
        <begin position="1"/>
        <end position="26"/>
    </location>
</feature>
<sequence>MKLPRRTLIVAFIFLLVWLMPRKVAAADYEITSYHVKVKVQKNGSAQVERQIKYDFDDHTNGVYYTQALRTDTNQKLSKAKVTIIQGGHRQPIKLSDSGQANTYQLFKKQHSYQFKVFHPVDDGEFTVVYRYQLDKVVKNYQDTAEINWKIIGAGWDEELNNVRIEIALPATKIASLQAWAHGNLDGYNKVDKKQGKVILSLDKNPANTFIETHIVFAPTITAENTFRSSKKRLKQIREQEASLAAKANAERKRNQIRKTIWQFVLITLAFVIMAVQLGKFLKHKPNRLVPYRPKKAPHVFDTPSYSAAVSQILCFDQQPDGRAFSGHLLELAAKKQIKIDRAEKNNFQLTLLNPDLLENQQETLLAELFSLGDGKQFNSSSLKLNRPKAKLIAQKYEAWQEAEYQKAQELHYRNDLPSISRLTISLVAGVFCLGIANQFFGASFNWIIVGTLISLGIWLFVKFNYSPYTKAGVSMMNQVRGYYSMLHDIGQFDRKVLEDQILWEEVMPYAVAFGLAPKVVKTLQANFSQEEINYLLPNYYYFVLLDSMKDNFAETFDNFFADAVQQTTSHSSSINGSSGGFSGGSSGGFGGGSGGGAF</sequence>
<dbReference type="EMBL" id="BMAY01000015">
    <property type="protein sequence ID" value="GFZ27678.1"/>
    <property type="molecule type" value="Genomic_DNA"/>
</dbReference>
<keyword evidence="1" id="KW-0472">Membrane</keyword>
<feature type="domain" description="Predicted membrane protein YciQ-like C-terminal" evidence="4">
    <location>
        <begin position="298"/>
        <end position="524"/>
    </location>
</feature>
<protein>
    <recommendedName>
        <fullName evidence="7">DUF2207 domain-containing protein</fullName>
    </recommendedName>
</protein>
<organism evidence="5 6">
    <name type="scientific">Lactobacillus corticis</name>
    <dbReference type="NCBI Taxonomy" id="2201249"/>
    <lineage>
        <taxon>Bacteria</taxon>
        <taxon>Bacillati</taxon>
        <taxon>Bacillota</taxon>
        <taxon>Bacilli</taxon>
        <taxon>Lactobacillales</taxon>
        <taxon>Lactobacillaceae</taxon>
        <taxon>Lactobacillus</taxon>
    </lineage>
</organism>
<dbReference type="Pfam" id="PF09972">
    <property type="entry name" value="DUF2207"/>
    <property type="match status" value="1"/>
</dbReference>
<feature type="chain" id="PRO_5037655507" description="DUF2207 domain-containing protein" evidence="2">
    <location>
        <begin position="27"/>
        <end position="599"/>
    </location>
</feature>
<gene>
    <name evidence="5" type="ORF">LCB40_15580</name>
</gene>
<keyword evidence="1" id="KW-1133">Transmembrane helix</keyword>
<dbReference type="InterPro" id="IPR048389">
    <property type="entry name" value="YciQ-like_C"/>
</dbReference>
<feature type="transmembrane region" description="Helical" evidence="1">
    <location>
        <begin position="447"/>
        <end position="466"/>
    </location>
</feature>
<evidence type="ECO:0000256" key="1">
    <source>
        <dbReference type="SAM" id="Phobius"/>
    </source>
</evidence>
<feature type="domain" description="DUF2207" evidence="3">
    <location>
        <begin position="30"/>
        <end position="217"/>
    </location>
</feature>
<dbReference type="Proteomes" id="UP000677218">
    <property type="component" value="Unassembled WGS sequence"/>
</dbReference>
<evidence type="ECO:0000256" key="2">
    <source>
        <dbReference type="SAM" id="SignalP"/>
    </source>
</evidence>
<name>A0A916QKM2_9LACO</name>
<evidence type="ECO:0008006" key="7">
    <source>
        <dbReference type="Google" id="ProtNLM"/>
    </source>
</evidence>
<keyword evidence="6" id="KW-1185">Reference proteome</keyword>
<evidence type="ECO:0000313" key="5">
    <source>
        <dbReference type="EMBL" id="GFZ27678.1"/>
    </source>
</evidence>
<reference evidence="5" key="1">
    <citation type="submission" date="2020-08" db="EMBL/GenBank/DDBJ databases">
        <title>Taxonomic study for Lactobacillus species isolated from hardwood bark.</title>
        <authorList>
            <person name="Tohno M."/>
            <person name="Tanizawa Y."/>
        </authorList>
    </citation>
    <scope>NUCLEOTIDE SEQUENCE</scope>
    <source>
        <strain evidence="5">B40</strain>
    </source>
</reference>
<dbReference type="AlphaFoldDB" id="A0A916QKM2"/>
<evidence type="ECO:0000313" key="6">
    <source>
        <dbReference type="Proteomes" id="UP000677218"/>
    </source>
</evidence>
<feature type="transmembrane region" description="Helical" evidence="1">
    <location>
        <begin position="261"/>
        <end position="279"/>
    </location>
</feature>
<dbReference type="RefSeq" id="WP_212781356.1">
    <property type="nucleotide sequence ID" value="NZ_BMAY01000015.1"/>
</dbReference>